<dbReference type="InterPro" id="IPR036271">
    <property type="entry name" value="Tet_transcr_reg_TetR-rel_C_sf"/>
</dbReference>
<dbReference type="GO" id="GO:0003700">
    <property type="term" value="F:DNA-binding transcription factor activity"/>
    <property type="evidence" value="ECO:0007669"/>
    <property type="project" value="TreeGrafter"/>
</dbReference>
<dbReference type="PRINTS" id="PR00455">
    <property type="entry name" value="HTHTETR"/>
</dbReference>
<dbReference type="Gene3D" id="1.10.357.10">
    <property type="entry name" value="Tetracycline Repressor, domain 2"/>
    <property type="match status" value="1"/>
</dbReference>
<keyword evidence="1" id="KW-0805">Transcription regulation</keyword>
<dbReference type="InterPro" id="IPR025996">
    <property type="entry name" value="MT1864/Rv1816-like_C"/>
</dbReference>
<evidence type="ECO:0000256" key="3">
    <source>
        <dbReference type="ARBA" id="ARBA00023163"/>
    </source>
</evidence>
<sequence length="187" mass="20265">MSRSNSGYHHGNLAESLERAAMELLETHSAADLSLREVARTAGVSHNAPYHHFSGKNDLLKTLAERSMAELVASQRRSLEGVDPNEHLRSMLADYVRFAVARPHLFAAIYDPTICVPGQPTPAMAVLIAEEEQLLSDTARDARPELPDTRAFAAAAWGLAHGLAQLAQVGHLPQQAVDAAIDAFVVR</sequence>
<feature type="DNA-binding region" description="H-T-H motif" evidence="4">
    <location>
        <begin position="34"/>
        <end position="53"/>
    </location>
</feature>
<dbReference type="PANTHER" id="PTHR30055:SF234">
    <property type="entry name" value="HTH-TYPE TRANSCRIPTIONAL REGULATOR BETI"/>
    <property type="match status" value="1"/>
</dbReference>
<keyword evidence="3" id="KW-0804">Transcription</keyword>
<evidence type="ECO:0000256" key="2">
    <source>
        <dbReference type="ARBA" id="ARBA00023125"/>
    </source>
</evidence>
<dbReference type="InterPro" id="IPR009057">
    <property type="entry name" value="Homeodomain-like_sf"/>
</dbReference>
<dbReference type="SUPFAM" id="SSF46689">
    <property type="entry name" value="Homeodomain-like"/>
    <property type="match status" value="1"/>
</dbReference>
<gene>
    <name evidence="6" type="ORF">CZ674_10645</name>
</gene>
<dbReference type="SUPFAM" id="SSF48498">
    <property type="entry name" value="Tetracyclin repressor-like, C-terminal domain"/>
    <property type="match status" value="1"/>
</dbReference>
<evidence type="ECO:0000313" key="6">
    <source>
        <dbReference type="EMBL" id="SJM65675.1"/>
    </source>
</evidence>
<dbReference type="PANTHER" id="PTHR30055">
    <property type="entry name" value="HTH-TYPE TRANSCRIPTIONAL REGULATOR RUTR"/>
    <property type="match status" value="1"/>
</dbReference>
<reference evidence="6 7" key="1">
    <citation type="submission" date="2017-02" db="EMBL/GenBank/DDBJ databases">
        <authorList>
            <person name="Peterson S.W."/>
        </authorList>
    </citation>
    <scope>NUCLEOTIDE SEQUENCE [LARGE SCALE GENOMIC DNA]</scope>
    <source>
        <strain evidence="6 7">LMG 22410</strain>
    </source>
</reference>
<dbReference type="InterPro" id="IPR050109">
    <property type="entry name" value="HTH-type_TetR-like_transc_reg"/>
</dbReference>
<feature type="domain" description="HTH tetR-type" evidence="5">
    <location>
        <begin position="11"/>
        <end position="71"/>
    </location>
</feature>
<dbReference type="RefSeq" id="WP_200810097.1">
    <property type="nucleotide sequence ID" value="NZ_FUHU01000043.1"/>
</dbReference>
<keyword evidence="7" id="KW-1185">Reference proteome</keyword>
<proteinExistence type="predicted"/>
<keyword evidence="2 4" id="KW-0238">DNA-binding</keyword>
<dbReference type="Pfam" id="PF00440">
    <property type="entry name" value="TetR_N"/>
    <property type="match status" value="1"/>
</dbReference>
<evidence type="ECO:0000256" key="1">
    <source>
        <dbReference type="ARBA" id="ARBA00023015"/>
    </source>
</evidence>
<dbReference type="EMBL" id="FUHU01000043">
    <property type="protein sequence ID" value="SJM65675.1"/>
    <property type="molecule type" value="Genomic_DNA"/>
</dbReference>
<evidence type="ECO:0000313" key="7">
    <source>
        <dbReference type="Proteomes" id="UP000195787"/>
    </source>
</evidence>
<evidence type="ECO:0000259" key="5">
    <source>
        <dbReference type="PROSITE" id="PS50977"/>
    </source>
</evidence>
<protein>
    <submittedName>
        <fullName evidence="6">Transcriptional regulator, TetR family</fullName>
    </submittedName>
</protein>
<name>A0A1R4GC99_9MICO</name>
<organism evidence="6 7">
    <name type="scientific">Agrococcus casei LMG 22410</name>
    <dbReference type="NCBI Taxonomy" id="1255656"/>
    <lineage>
        <taxon>Bacteria</taxon>
        <taxon>Bacillati</taxon>
        <taxon>Actinomycetota</taxon>
        <taxon>Actinomycetes</taxon>
        <taxon>Micrococcales</taxon>
        <taxon>Microbacteriaceae</taxon>
        <taxon>Agrococcus</taxon>
    </lineage>
</organism>
<dbReference type="GO" id="GO:0000976">
    <property type="term" value="F:transcription cis-regulatory region binding"/>
    <property type="evidence" value="ECO:0007669"/>
    <property type="project" value="TreeGrafter"/>
</dbReference>
<dbReference type="AlphaFoldDB" id="A0A1R4GC99"/>
<accession>A0A1R4GC99</accession>
<dbReference type="Pfam" id="PF13305">
    <property type="entry name" value="TetR_C_33"/>
    <property type="match status" value="1"/>
</dbReference>
<dbReference type="Proteomes" id="UP000195787">
    <property type="component" value="Unassembled WGS sequence"/>
</dbReference>
<evidence type="ECO:0000256" key="4">
    <source>
        <dbReference type="PROSITE-ProRule" id="PRU00335"/>
    </source>
</evidence>
<dbReference type="PROSITE" id="PS50977">
    <property type="entry name" value="HTH_TETR_2"/>
    <property type="match status" value="1"/>
</dbReference>
<dbReference type="GeneID" id="303173665"/>
<dbReference type="InterPro" id="IPR001647">
    <property type="entry name" value="HTH_TetR"/>
</dbReference>